<comment type="caution">
    <text evidence="1">The sequence shown here is derived from an EMBL/GenBank/DDBJ whole genome shotgun (WGS) entry which is preliminary data.</text>
</comment>
<organism evidence="1 2">
    <name type="scientific">Colletotrichum gloeosporioides (strain Cg-14)</name>
    <name type="common">Anthracnose fungus</name>
    <name type="synonym">Glomerella cingulata</name>
    <dbReference type="NCBI Taxonomy" id="1237896"/>
    <lineage>
        <taxon>Eukaryota</taxon>
        <taxon>Fungi</taxon>
        <taxon>Dikarya</taxon>
        <taxon>Ascomycota</taxon>
        <taxon>Pezizomycotina</taxon>
        <taxon>Sordariomycetes</taxon>
        <taxon>Hypocreomycetidae</taxon>
        <taxon>Glomerellales</taxon>
        <taxon>Glomerellaceae</taxon>
        <taxon>Colletotrichum</taxon>
        <taxon>Colletotrichum gloeosporioides species complex</taxon>
    </lineage>
</organism>
<reference evidence="2" key="1">
    <citation type="journal article" date="2013" name="Mol. Plant Microbe Interact.">
        <title>Global aspects of pacC regulation of pathogenicity genes in Colletotrichum gloeosporioides as revealed by transcriptome analysis.</title>
        <authorList>
            <person name="Alkan N."/>
            <person name="Meng X."/>
            <person name="Friedlander G."/>
            <person name="Reuveni E."/>
            <person name="Sukno S."/>
            <person name="Sherman A."/>
            <person name="Thon M."/>
            <person name="Fluhr R."/>
            <person name="Prusky D."/>
        </authorList>
    </citation>
    <scope>NUCLEOTIDE SEQUENCE [LARGE SCALE GENOMIC DNA]</scope>
    <source>
        <strain evidence="2">Cg-14</strain>
    </source>
</reference>
<gene>
    <name evidence="1" type="ORF">CGLO_00373</name>
</gene>
<name>T0M706_COLGC</name>
<sequence>MSMQQVPNNFNAEEADNLEDIEKQFAVKGK</sequence>
<dbReference type="AlphaFoldDB" id="T0M706"/>
<accession>T0M706</accession>
<dbReference type="EMBL" id="AMYD01000101">
    <property type="protein sequence ID" value="EQB59276.1"/>
    <property type="molecule type" value="Genomic_DNA"/>
</dbReference>
<proteinExistence type="predicted"/>
<evidence type="ECO:0000313" key="1">
    <source>
        <dbReference type="EMBL" id="EQB59276.1"/>
    </source>
</evidence>
<dbReference type="Proteomes" id="UP000015530">
    <property type="component" value="Unassembled WGS sequence"/>
</dbReference>
<evidence type="ECO:0000313" key="2">
    <source>
        <dbReference type="Proteomes" id="UP000015530"/>
    </source>
</evidence>
<dbReference type="HOGENOM" id="CLU_3406328_0_0_1"/>
<protein>
    <submittedName>
        <fullName evidence="1">Uncharacterized protein</fullName>
    </submittedName>
</protein>